<proteinExistence type="predicted"/>
<gene>
    <name evidence="1" type="primary">AUGUSTUS-3.0.2_31817</name>
    <name evidence="1" type="ORF">TcasGA2_TC031817</name>
</gene>
<dbReference type="Proteomes" id="UP000007266">
    <property type="component" value="Unassembled WGS sequence"/>
</dbReference>
<reference evidence="1 2" key="1">
    <citation type="journal article" date="2008" name="Nature">
        <title>The genome of the model beetle and pest Tribolium castaneum.</title>
        <authorList>
            <consortium name="Tribolium Genome Sequencing Consortium"/>
            <person name="Richards S."/>
            <person name="Gibbs R.A."/>
            <person name="Weinstock G.M."/>
            <person name="Brown S.J."/>
            <person name="Denell R."/>
            <person name="Beeman R.W."/>
            <person name="Gibbs R."/>
            <person name="Beeman R.W."/>
            <person name="Brown S.J."/>
            <person name="Bucher G."/>
            <person name="Friedrich M."/>
            <person name="Grimmelikhuijzen C.J."/>
            <person name="Klingler M."/>
            <person name="Lorenzen M."/>
            <person name="Richards S."/>
            <person name="Roth S."/>
            <person name="Schroder R."/>
            <person name="Tautz D."/>
            <person name="Zdobnov E.M."/>
            <person name="Muzny D."/>
            <person name="Gibbs R.A."/>
            <person name="Weinstock G.M."/>
            <person name="Attaway T."/>
            <person name="Bell S."/>
            <person name="Buhay C.J."/>
            <person name="Chandrabose M.N."/>
            <person name="Chavez D."/>
            <person name="Clerk-Blankenburg K.P."/>
            <person name="Cree A."/>
            <person name="Dao M."/>
            <person name="Davis C."/>
            <person name="Chacko J."/>
            <person name="Dinh H."/>
            <person name="Dugan-Rocha S."/>
            <person name="Fowler G."/>
            <person name="Garner T.T."/>
            <person name="Garnes J."/>
            <person name="Gnirke A."/>
            <person name="Hawes A."/>
            <person name="Hernandez J."/>
            <person name="Hines S."/>
            <person name="Holder M."/>
            <person name="Hume J."/>
            <person name="Jhangiani S.N."/>
            <person name="Joshi V."/>
            <person name="Khan Z.M."/>
            <person name="Jackson L."/>
            <person name="Kovar C."/>
            <person name="Kowis A."/>
            <person name="Lee S."/>
            <person name="Lewis L.R."/>
            <person name="Margolis J."/>
            <person name="Morgan M."/>
            <person name="Nazareth L.V."/>
            <person name="Nguyen N."/>
            <person name="Okwuonu G."/>
            <person name="Parker D."/>
            <person name="Richards S."/>
            <person name="Ruiz S.J."/>
            <person name="Santibanez J."/>
            <person name="Savard J."/>
            <person name="Scherer S.E."/>
            <person name="Schneider B."/>
            <person name="Sodergren E."/>
            <person name="Tautz D."/>
            <person name="Vattahil S."/>
            <person name="Villasana D."/>
            <person name="White C.S."/>
            <person name="Wright R."/>
            <person name="Park Y."/>
            <person name="Beeman R.W."/>
            <person name="Lord J."/>
            <person name="Oppert B."/>
            <person name="Lorenzen M."/>
            <person name="Brown S."/>
            <person name="Wang L."/>
            <person name="Savard J."/>
            <person name="Tautz D."/>
            <person name="Richards S."/>
            <person name="Weinstock G."/>
            <person name="Gibbs R.A."/>
            <person name="Liu Y."/>
            <person name="Worley K."/>
            <person name="Weinstock G."/>
            <person name="Elsik C.G."/>
            <person name="Reese J.T."/>
            <person name="Elhaik E."/>
            <person name="Landan G."/>
            <person name="Graur D."/>
            <person name="Arensburger P."/>
            <person name="Atkinson P."/>
            <person name="Beeman R.W."/>
            <person name="Beidler J."/>
            <person name="Brown S.J."/>
            <person name="Demuth J.P."/>
            <person name="Drury D.W."/>
            <person name="Du Y.Z."/>
            <person name="Fujiwara H."/>
            <person name="Lorenzen M."/>
            <person name="Maselli V."/>
            <person name="Osanai M."/>
            <person name="Park Y."/>
            <person name="Robertson H.M."/>
            <person name="Tu Z."/>
            <person name="Wang J.J."/>
            <person name="Wang S."/>
            <person name="Richards S."/>
            <person name="Song H."/>
            <person name="Zhang L."/>
            <person name="Sodergren E."/>
            <person name="Werner D."/>
            <person name="Stanke M."/>
            <person name="Morgenstern B."/>
            <person name="Solovyev V."/>
            <person name="Kosarev P."/>
            <person name="Brown G."/>
            <person name="Chen H.C."/>
            <person name="Ermolaeva O."/>
            <person name="Hlavina W."/>
            <person name="Kapustin Y."/>
            <person name="Kiryutin B."/>
            <person name="Kitts P."/>
            <person name="Maglott D."/>
            <person name="Pruitt K."/>
            <person name="Sapojnikov V."/>
            <person name="Souvorov A."/>
            <person name="Mackey A.J."/>
            <person name="Waterhouse R.M."/>
            <person name="Wyder S."/>
            <person name="Zdobnov E.M."/>
            <person name="Zdobnov E.M."/>
            <person name="Wyder S."/>
            <person name="Kriventseva E.V."/>
            <person name="Kadowaki T."/>
            <person name="Bork P."/>
            <person name="Aranda M."/>
            <person name="Bao R."/>
            <person name="Beermann A."/>
            <person name="Berns N."/>
            <person name="Bolognesi R."/>
            <person name="Bonneton F."/>
            <person name="Bopp D."/>
            <person name="Brown S.J."/>
            <person name="Bucher G."/>
            <person name="Butts T."/>
            <person name="Chaumot A."/>
            <person name="Denell R.E."/>
            <person name="Ferrier D.E."/>
            <person name="Friedrich M."/>
            <person name="Gordon C.M."/>
            <person name="Jindra M."/>
            <person name="Klingler M."/>
            <person name="Lan Q."/>
            <person name="Lattorff H.M."/>
            <person name="Laudet V."/>
            <person name="von Levetsow C."/>
            <person name="Liu Z."/>
            <person name="Lutz R."/>
            <person name="Lynch J.A."/>
            <person name="da Fonseca R.N."/>
            <person name="Posnien N."/>
            <person name="Reuter R."/>
            <person name="Roth S."/>
            <person name="Savard J."/>
            <person name="Schinko J.B."/>
            <person name="Schmitt C."/>
            <person name="Schoppmeier M."/>
            <person name="Schroder R."/>
            <person name="Shippy T.D."/>
            <person name="Simonnet F."/>
            <person name="Marques-Souza H."/>
            <person name="Tautz D."/>
            <person name="Tomoyasu Y."/>
            <person name="Trauner J."/>
            <person name="Van der Zee M."/>
            <person name="Vervoort M."/>
            <person name="Wittkopp N."/>
            <person name="Wimmer E.A."/>
            <person name="Yang X."/>
            <person name="Jones A.K."/>
            <person name="Sattelle D.B."/>
            <person name="Ebert P.R."/>
            <person name="Nelson D."/>
            <person name="Scott J.G."/>
            <person name="Beeman R.W."/>
            <person name="Muthukrishnan S."/>
            <person name="Kramer K.J."/>
            <person name="Arakane Y."/>
            <person name="Beeman R.W."/>
            <person name="Zhu Q."/>
            <person name="Hogenkamp D."/>
            <person name="Dixit R."/>
            <person name="Oppert B."/>
            <person name="Jiang H."/>
            <person name="Zou Z."/>
            <person name="Marshall J."/>
            <person name="Elpidina E."/>
            <person name="Vinokurov K."/>
            <person name="Oppert C."/>
            <person name="Zou Z."/>
            <person name="Evans J."/>
            <person name="Lu Z."/>
            <person name="Zhao P."/>
            <person name="Sumathipala N."/>
            <person name="Altincicek B."/>
            <person name="Vilcinskas A."/>
            <person name="Williams M."/>
            <person name="Hultmark D."/>
            <person name="Hetru C."/>
            <person name="Jiang H."/>
            <person name="Grimmelikhuijzen C.J."/>
            <person name="Hauser F."/>
            <person name="Cazzamali G."/>
            <person name="Williamson M."/>
            <person name="Park Y."/>
            <person name="Li B."/>
            <person name="Tanaka Y."/>
            <person name="Predel R."/>
            <person name="Neupert S."/>
            <person name="Schachtner J."/>
            <person name="Verleyen P."/>
            <person name="Raible F."/>
            <person name="Bork P."/>
            <person name="Friedrich M."/>
            <person name="Walden K.K."/>
            <person name="Robertson H.M."/>
            <person name="Angeli S."/>
            <person name="Foret S."/>
            <person name="Bucher G."/>
            <person name="Schuetz S."/>
            <person name="Maleszka R."/>
            <person name="Wimmer E.A."/>
            <person name="Beeman R.W."/>
            <person name="Lorenzen M."/>
            <person name="Tomoyasu Y."/>
            <person name="Miller S.C."/>
            <person name="Grossmann D."/>
            <person name="Bucher G."/>
        </authorList>
    </citation>
    <scope>NUCLEOTIDE SEQUENCE [LARGE SCALE GENOMIC DNA]</scope>
    <source>
        <strain evidence="1 2">Georgia GA2</strain>
    </source>
</reference>
<accession>A0A139WPP9</accession>
<dbReference type="EMBL" id="KQ973148">
    <property type="protein sequence ID" value="KYB29913.1"/>
    <property type="molecule type" value="Genomic_DNA"/>
</dbReference>
<evidence type="ECO:0000313" key="2">
    <source>
        <dbReference type="Proteomes" id="UP000007266"/>
    </source>
</evidence>
<reference evidence="1 2" key="2">
    <citation type="journal article" date="2010" name="Nucleic Acids Res.">
        <title>BeetleBase in 2010: revisions to provide comprehensive genomic information for Tribolium castaneum.</title>
        <authorList>
            <person name="Kim H.S."/>
            <person name="Murphy T."/>
            <person name="Xia J."/>
            <person name="Caragea D."/>
            <person name="Park Y."/>
            <person name="Beeman R.W."/>
            <person name="Lorenzen M.D."/>
            <person name="Butcher S."/>
            <person name="Manak J.R."/>
            <person name="Brown S.J."/>
        </authorList>
    </citation>
    <scope>NUCLEOTIDE SEQUENCE [LARGE SCALE GENOMIC DNA]</scope>
    <source>
        <strain evidence="1 2">Georgia GA2</strain>
    </source>
</reference>
<sequence length="95" mass="10824">MQATRNIYTYTNCNHRQHPALRCQILSCVATSICAFNQSLCTAGAGEVQHGVMFVTSPEERGENGYDRPRVRSVRLVLLYYATHRSRTVLRAMYI</sequence>
<organism evidence="1 2">
    <name type="scientific">Tribolium castaneum</name>
    <name type="common">Red flour beetle</name>
    <dbReference type="NCBI Taxonomy" id="7070"/>
    <lineage>
        <taxon>Eukaryota</taxon>
        <taxon>Metazoa</taxon>
        <taxon>Ecdysozoa</taxon>
        <taxon>Arthropoda</taxon>
        <taxon>Hexapoda</taxon>
        <taxon>Insecta</taxon>
        <taxon>Pterygota</taxon>
        <taxon>Neoptera</taxon>
        <taxon>Endopterygota</taxon>
        <taxon>Coleoptera</taxon>
        <taxon>Polyphaga</taxon>
        <taxon>Cucujiformia</taxon>
        <taxon>Tenebrionidae</taxon>
        <taxon>Tenebrionidae incertae sedis</taxon>
        <taxon>Tribolium</taxon>
    </lineage>
</organism>
<keyword evidence="2" id="KW-1185">Reference proteome</keyword>
<dbReference type="InParanoid" id="A0A139WPP9"/>
<evidence type="ECO:0000313" key="1">
    <source>
        <dbReference type="EMBL" id="KYB29913.1"/>
    </source>
</evidence>
<name>A0A139WPP9_TRICA</name>
<dbReference type="AlphaFoldDB" id="A0A139WPP9"/>
<protein>
    <submittedName>
        <fullName evidence="1">Uncharacterized protein</fullName>
    </submittedName>
</protein>